<sequence>MNATQKKKQLMDTITKVLTPLIDNDYVYLDLPYYNNLGDVLIWEGTKCFLQTLPYKCLYASDIYFYIPRKLHKDVIILFQGGGNLGDLYREHSCFRRKIIESYPENKVIILPQSIYYDDSSLMKEDIAFYAKHLNVIICARDKYSYQFLKDRFQNEIKLVPDMAFFIDLKKYKIPQSEDRVLYLRRKDKELSNKNCSEISPVAELHDWPTIECKEKKYEYIDKLFYPIKFLCWLFGMKYRKLAEDYKRDKFYRPSYVQTGINFISKYSIVYTTRLHALILSVLLNKKIFLIDNSTGKLCNFYDTWLSDFDNIIVKNRQNLITPSR</sequence>
<evidence type="ECO:0000259" key="1">
    <source>
        <dbReference type="Pfam" id="PF04230"/>
    </source>
</evidence>
<evidence type="ECO:0000313" key="3">
    <source>
        <dbReference type="EMBL" id="RGS08409.1"/>
    </source>
</evidence>
<dbReference type="Proteomes" id="UP000260862">
    <property type="component" value="Unassembled WGS sequence"/>
</dbReference>
<comment type="caution">
    <text evidence="2">The sequence shown here is derived from an EMBL/GenBank/DDBJ whole genome shotgun (WGS) entry which is preliminary data.</text>
</comment>
<proteinExistence type="predicted"/>
<dbReference type="EMBL" id="QRQK01000052">
    <property type="protein sequence ID" value="RHM91696.1"/>
    <property type="molecule type" value="Genomic_DNA"/>
</dbReference>
<dbReference type="EMBL" id="QSQT01000003">
    <property type="protein sequence ID" value="RGK57743.1"/>
    <property type="molecule type" value="Genomic_DNA"/>
</dbReference>
<dbReference type="Pfam" id="PF04230">
    <property type="entry name" value="PS_pyruv_trans"/>
    <property type="match status" value="1"/>
</dbReference>
<dbReference type="RefSeq" id="WP_117670605.1">
    <property type="nucleotide sequence ID" value="NZ_CABOGR010000003.1"/>
</dbReference>
<evidence type="ECO:0000313" key="2">
    <source>
        <dbReference type="EMBL" id="RGK57743.1"/>
    </source>
</evidence>
<accession>A0A3E4N6V2</accession>
<dbReference type="Proteomes" id="UP000285750">
    <property type="component" value="Unassembled WGS sequence"/>
</dbReference>
<protein>
    <submittedName>
        <fullName evidence="2">Polysaccharide pyruvyl transferase</fullName>
    </submittedName>
</protein>
<reference evidence="5 6" key="1">
    <citation type="submission" date="2018-08" db="EMBL/GenBank/DDBJ databases">
        <title>A genome reference for cultivated species of the human gut microbiota.</title>
        <authorList>
            <person name="Zou Y."/>
            <person name="Xue W."/>
            <person name="Luo G."/>
        </authorList>
    </citation>
    <scope>NUCLEOTIDE SEQUENCE [LARGE SCALE GENOMIC DNA]</scope>
    <source>
        <strain evidence="3 7">AF24-16AC</strain>
        <strain evidence="4 6">AF31-28B-AC</strain>
        <strain evidence="2 5">TF10-3AC</strain>
    </source>
</reference>
<evidence type="ECO:0000313" key="6">
    <source>
        <dbReference type="Proteomes" id="UP000285109"/>
    </source>
</evidence>
<evidence type="ECO:0000313" key="5">
    <source>
        <dbReference type="Proteomes" id="UP000260862"/>
    </source>
</evidence>
<evidence type="ECO:0000313" key="7">
    <source>
        <dbReference type="Proteomes" id="UP000285750"/>
    </source>
</evidence>
<dbReference type="GO" id="GO:0016740">
    <property type="term" value="F:transferase activity"/>
    <property type="evidence" value="ECO:0007669"/>
    <property type="project" value="UniProtKB-KW"/>
</dbReference>
<dbReference type="InterPro" id="IPR007345">
    <property type="entry name" value="Polysacch_pyruvyl_Trfase"/>
</dbReference>
<dbReference type="AlphaFoldDB" id="A0A3E4N6V2"/>
<keyword evidence="5" id="KW-1185">Reference proteome</keyword>
<organism evidence="2 5">
    <name type="scientific">Phocaeicola plebeius</name>
    <dbReference type="NCBI Taxonomy" id="310297"/>
    <lineage>
        <taxon>Bacteria</taxon>
        <taxon>Pseudomonadati</taxon>
        <taxon>Bacteroidota</taxon>
        <taxon>Bacteroidia</taxon>
        <taxon>Bacteroidales</taxon>
        <taxon>Bacteroidaceae</taxon>
        <taxon>Phocaeicola</taxon>
    </lineage>
</organism>
<evidence type="ECO:0000313" key="4">
    <source>
        <dbReference type="EMBL" id="RHM91696.1"/>
    </source>
</evidence>
<feature type="domain" description="Polysaccharide pyruvyl transferase" evidence="1">
    <location>
        <begin position="36"/>
        <end position="294"/>
    </location>
</feature>
<dbReference type="EMBL" id="QRUY01000010">
    <property type="protein sequence ID" value="RGS08409.1"/>
    <property type="molecule type" value="Genomic_DNA"/>
</dbReference>
<gene>
    <name evidence="3" type="ORF">DWY14_06405</name>
    <name evidence="4" type="ORF">DWZ34_16775</name>
    <name evidence="2" type="ORF">DXD04_02620</name>
</gene>
<keyword evidence="2" id="KW-0808">Transferase</keyword>
<name>A0A3E4N6V2_9BACT</name>
<dbReference type="Proteomes" id="UP000285109">
    <property type="component" value="Unassembled WGS sequence"/>
</dbReference>